<dbReference type="Proteomes" id="UP000541109">
    <property type="component" value="Unassembled WGS sequence"/>
</dbReference>
<dbReference type="GO" id="GO:0006508">
    <property type="term" value="P:proteolysis"/>
    <property type="evidence" value="ECO:0007669"/>
    <property type="project" value="UniProtKB-KW"/>
</dbReference>
<dbReference type="GO" id="GO:0106300">
    <property type="term" value="P:protein-DNA covalent cross-linking repair"/>
    <property type="evidence" value="ECO:0007669"/>
    <property type="project" value="InterPro"/>
</dbReference>
<keyword evidence="3" id="KW-0227">DNA damage</keyword>
<keyword evidence="2 8" id="KW-0645">Protease</keyword>
<evidence type="ECO:0000313" key="10">
    <source>
        <dbReference type="EMBL" id="MBA5779259.1"/>
    </source>
</evidence>
<dbReference type="GO" id="GO:0016829">
    <property type="term" value="F:lyase activity"/>
    <property type="evidence" value="ECO:0007669"/>
    <property type="project" value="UniProtKB-KW"/>
</dbReference>
<keyword evidence="6" id="KW-0238">DNA-binding</keyword>
<dbReference type="RefSeq" id="WP_182168080.1">
    <property type="nucleotide sequence ID" value="NZ_JACFXV010000066.1"/>
</dbReference>
<dbReference type="EMBL" id="JACFXV010000066">
    <property type="protein sequence ID" value="MBA5779259.1"/>
    <property type="molecule type" value="Genomic_DNA"/>
</dbReference>
<comment type="caution">
    <text evidence="10">The sequence shown here is derived from an EMBL/GenBank/DDBJ whole genome shotgun (WGS) entry which is preliminary data.</text>
</comment>
<dbReference type="InterPro" id="IPR036590">
    <property type="entry name" value="SRAP-like"/>
</dbReference>
<dbReference type="SUPFAM" id="SSF143081">
    <property type="entry name" value="BB1717-like"/>
    <property type="match status" value="1"/>
</dbReference>
<dbReference type="EC" id="3.4.-.-" evidence="8"/>
<evidence type="ECO:0000256" key="3">
    <source>
        <dbReference type="ARBA" id="ARBA00022763"/>
    </source>
</evidence>
<feature type="compositionally biased region" description="Basic and acidic residues" evidence="9">
    <location>
        <begin position="228"/>
        <end position="237"/>
    </location>
</feature>
<accession>A0A839ALD5</accession>
<reference evidence="10 11" key="1">
    <citation type="submission" date="2020-07" db="EMBL/GenBank/DDBJ databases">
        <title>Stappia sp., F7233, whole genome shotgun sequencing project.</title>
        <authorList>
            <person name="Jiang S."/>
            <person name="Liu Z.W."/>
            <person name="Du Z.J."/>
        </authorList>
    </citation>
    <scope>NUCLEOTIDE SEQUENCE [LARGE SCALE GENOMIC DNA]</scope>
    <source>
        <strain evidence="10 11">F7233</strain>
    </source>
</reference>
<evidence type="ECO:0000256" key="1">
    <source>
        <dbReference type="ARBA" id="ARBA00008136"/>
    </source>
</evidence>
<keyword evidence="4 8" id="KW-0378">Hydrolase</keyword>
<evidence type="ECO:0000256" key="6">
    <source>
        <dbReference type="ARBA" id="ARBA00023125"/>
    </source>
</evidence>
<sequence>MCGRFALTASPEEVRALLQYLDLPNFPPRYNIAPTQPIAIVRQGPGGRRFALVRWGLVPGWVKDPASFSLLINARSETAGEKPAFRAAMRHRRCLVPASGFYEWKKMEGGRKQPFWIRPRDGGLVAFAGLWEEWSDPDSGDIETGAILTTSAAGRIAEIHDRMPVVIGKEDFADWLDVLNVGHREAAELLKPAPEDLFEAIPVSTRVNSARDDDPGLQEEVQPVSSGGEKDGGGDRKRSGRTKAAKTDGQLDLF</sequence>
<keyword evidence="11" id="KW-1185">Reference proteome</keyword>
<dbReference type="GO" id="GO:0008233">
    <property type="term" value="F:peptidase activity"/>
    <property type="evidence" value="ECO:0007669"/>
    <property type="project" value="UniProtKB-KW"/>
</dbReference>
<evidence type="ECO:0000313" key="11">
    <source>
        <dbReference type="Proteomes" id="UP000541109"/>
    </source>
</evidence>
<comment type="similarity">
    <text evidence="1 8">Belongs to the SOS response-associated peptidase family.</text>
</comment>
<evidence type="ECO:0000256" key="2">
    <source>
        <dbReference type="ARBA" id="ARBA00022670"/>
    </source>
</evidence>
<evidence type="ECO:0000256" key="9">
    <source>
        <dbReference type="SAM" id="MobiDB-lite"/>
    </source>
</evidence>
<gene>
    <name evidence="10" type="ORF">H2509_19185</name>
</gene>
<evidence type="ECO:0000256" key="8">
    <source>
        <dbReference type="RuleBase" id="RU364100"/>
    </source>
</evidence>
<name>A0A839ALD5_9HYPH</name>
<dbReference type="Gene3D" id="3.90.1680.10">
    <property type="entry name" value="SOS response associated peptidase-like"/>
    <property type="match status" value="1"/>
</dbReference>
<protein>
    <recommendedName>
        <fullName evidence="8">Abasic site processing protein</fullName>
        <ecNumber evidence="8">3.4.-.-</ecNumber>
    </recommendedName>
</protein>
<keyword evidence="7" id="KW-0456">Lyase</keyword>
<dbReference type="Pfam" id="PF02586">
    <property type="entry name" value="SRAP"/>
    <property type="match status" value="1"/>
</dbReference>
<evidence type="ECO:0000256" key="4">
    <source>
        <dbReference type="ARBA" id="ARBA00022801"/>
    </source>
</evidence>
<dbReference type="GO" id="GO:0003697">
    <property type="term" value="F:single-stranded DNA binding"/>
    <property type="evidence" value="ECO:0007669"/>
    <property type="project" value="InterPro"/>
</dbReference>
<organism evidence="10 11">
    <name type="scientific">Stappia albiluteola</name>
    <dbReference type="NCBI Taxonomy" id="2758565"/>
    <lineage>
        <taxon>Bacteria</taxon>
        <taxon>Pseudomonadati</taxon>
        <taxon>Pseudomonadota</taxon>
        <taxon>Alphaproteobacteria</taxon>
        <taxon>Hyphomicrobiales</taxon>
        <taxon>Stappiaceae</taxon>
        <taxon>Stappia</taxon>
    </lineage>
</organism>
<evidence type="ECO:0000256" key="7">
    <source>
        <dbReference type="ARBA" id="ARBA00023239"/>
    </source>
</evidence>
<feature type="region of interest" description="Disordered" evidence="9">
    <location>
        <begin position="207"/>
        <end position="254"/>
    </location>
</feature>
<dbReference type="InterPro" id="IPR003738">
    <property type="entry name" value="SRAP"/>
</dbReference>
<dbReference type="PANTHER" id="PTHR13604">
    <property type="entry name" value="DC12-RELATED"/>
    <property type="match status" value="1"/>
</dbReference>
<dbReference type="PANTHER" id="PTHR13604:SF0">
    <property type="entry name" value="ABASIC SITE PROCESSING PROTEIN HMCES"/>
    <property type="match status" value="1"/>
</dbReference>
<proteinExistence type="inferred from homology"/>
<dbReference type="AlphaFoldDB" id="A0A839ALD5"/>
<keyword evidence="5" id="KW-0190">Covalent protein-DNA linkage</keyword>
<evidence type="ECO:0000256" key="5">
    <source>
        <dbReference type="ARBA" id="ARBA00023124"/>
    </source>
</evidence>